<reference evidence="2 3" key="1">
    <citation type="journal article" date="2016" name="Nat. Commun.">
        <title>Thousands of microbial genomes shed light on interconnected biogeochemical processes in an aquifer system.</title>
        <authorList>
            <person name="Anantharaman K."/>
            <person name="Brown C.T."/>
            <person name="Hug L.A."/>
            <person name="Sharon I."/>
            <person name="Castelle C.J."/>
            <person name="Probst A.J."/>
            <person name="Thomas B.C."/>
            <person name="Singh A."/>
            <person name="Wilkins M.J."/>
            <person name="Karaoz U."/>
            <person name="Brodie E.L."/>
            <person name="Williams K.H."/>
            <person name="Hubbard S.S."/>
            <person name="Banfield J.F."/>
        </authorList>
    </citation>
    <scope>NUCLEOTIDE SEQUENCE [LARGE SCALE GENOMIC DNA]</scope>
</reference>
<proteinExistence type="predicted"/>
<dbReference type="Gene3D" id="1.20.1250.20">
    <property type="entry name" value="MFS general substrate transporter like domains"/>
    <property type="match status" value="1"/>
</dbReference>
<keyword evidence="1" id="KW-0472">Membrane</keyword>
<feature type="transmembrane region" description="Helical" evidence="1">
    <location>
        <begin position="149"/>
        <end position="168"/>
    </location>
</feature>
<dbReference type="STRING" id="1797460.A3E73_01690"/>
<feature type="transmembrane region" description="Helical" evidence="1">
    <location>
        <begin position="16"/>
        <end position="40"/>
    </location>
</feature>
<feature type="transmembrane region" description="Helical" evidence="1">
    <location>
        <begin position="353"/>
        <end position="373"/>
    </location>
</feature>
<feature type="transmembrane region" description="Helical" evidence="1">
    <location>
        <begin position="379"/>
        <end position="397"/>
    </location>
</feature>
<feature type="transmembrane region" description="Helical" evidence="1">
    <location>
        <begin position="52"/>
        <end position="71"/>
    </location>
</feature>
<feature type="transmembrane region" description="Helical" evidence="1">
    <location>
        <begin position="252"/>
        <end position="271"/>
    </location>
</feature>
<feature type="transmembrane region" description="Helical" evidence="1">
    <location>
        <begin position="174"/>
        <end position="194"/>
    </location>
</feature>
<dbReference type="Proteomes" id="UP000176791">
    <property type="component" value="Unassembled WGS sequence"/>
</dbReference>
<evidence type="ECO:0008006" key="4">
    <source>
        <dbReference type="Google" id="ProtNLM"/>
    </source>
</evidence>
<dbReference type="InterPro" id="IPR036259">
    <property type="entry name" value="MFS_trans_sf"/>
</dbReference>
<evidence type="ECO:0000313" key="3">
    <source>
        <dbReference type="Proteomes" id="UP000176791"/>
    </source>
</evidence>
<name>A0A1F5DJ37_9BACT</name>
<keyword evidence="1" id="KW-1133">Transmembrane helix</keyword>
<protein>
    <recommendedName>
        <fullName evidence="4">Major facilitator superfamily (MFS) profile domain-containing protein</fullName>
    </recommendedName>
</protein>
<sequence length="412" mass="47448">MEFFEKLKALSYRARLTIVLHTVFTLAETIGGVFFNLYLWRLTSSLALIAQYQFFFWLAMMLGFILIGYAFKNKGMSQLFRIGFWLNFIFFCLIVWLGERSINWTVYLGLLSGLAAGFYWSAHEVMVLSGTSDKTREMFYGVLMSGESVARIAGPALSAGLIWLGAKWRGEALFGYYLLFAFVALLFLVTELAINRVKDVSFERFSLRGVFGLYQRKAWRWNLWRSFVDGLMISRWFVWGVLSYLILTSEVWLGTMMSLVGVLAIISNILIGQWFKPNLRARLNSWGAALLVIAGIAYPLLLNPLGLVFDQILGEIIGIPLFTFAWLAWFYLAVETDYDGKKRQFEYYAGHEIWQGIGRILSIGLFWLLASNLEQVNLARWWFGGLSLLFIVQWWLLKKVRTALVKAGYKEE</sequence>
<evidence type="ECO:0000256" key="1">
    <source>
        <dbReference type="SAM" id="Phobius"/>
    </source>
</evidence>
<feature type="transmembrane region" description="Helical" evidence="1">
    <location>
        <begin position="312"/>
        <end position="332"/>
    </location>
</feature>
<evidence type="ECO:0000313" key="2">
    <source>
        <dbReference type="EMBL" id="OGD55143.1"/>
    </source>
</evidence>
<feature type="transmembrane region" description="Helical" evidence="1">
    <location>
        <begin position="283"/>
        <end position="300"/>
    </location>
</feature>
<comment type="caution">
    <text evidence="2">The sequence shown here is derived from an EMBL/GenBank/DDBJ whole genome shotgun (WGS) entry which is preliminary data.</text>
</comment>
<organism evidence="2 3">
    <name type="scientific">Candidatus Beckwithbacteria bacterium RIFCSPHIGHO2_12_FULL_47_17</name>
    <dbReference type="NCBI Taxonomy" id="1797460"/>
    <lineage>
        <taxon>Bacteria</taxon>
        <taxon>Candidatus Beckwithiibacteriota</taxon>
    </lineage>
</organism>
<dbReference type="EMBL" id="MEZN01000048">
    <property type="protein sequence ID" value="OGD55143.1"/>
    <property type="molecule type" value="Genomic_DNA"/>
</dbReference>
<keyword evidence="1" id="KW-0812">Transmembrane</keyword>
<feature type="transmembrane region" description="Helical" evidence="1">
    <location>
        <begin position="104"/>
        <end position="128"/>
    </location>
</feature>
<dbReference type="AlphaFoldDB" id="A0A1F5DJ37"/>
<accession>A0A1F5DJ37</accession>
<dbReference type="SUPFAM" id="SSF103473">
    <property type="entry name" value="MFS general substrate transporter"/>
    <property type="match status" value="1"/>
</dbReference>
<feature type="transmembrane region" description="Helical" evidence="1">
    <location>
        <begin position="78"/>
        <end position="98"/>
    </location>
</feature>
<feature type="transmembrane region" description="Helical" evidence="1">
    <location>
        <begin position="226"/>
        <end position="246"/>
    </location>
</feature>
<gene>
    <name evidence="2" type="ORF">A3E73_01690</name>
</gene>